<dbReference type="EMBL" id="PGCJ01000663">
    <property type="protein sequence ID" value="PLW24944.1"/>
    <property type="molecule type" value="Genomic_DNA"/>
</dbReference>
<evidence type="ECO:0000256" key="1">
    <source>
        <dbReference type="SAM" id="MobiDB-lite"/>
    </source>
</evidence>
<gene>
    <name evidence="2" type="ORF">PCANC_25959</name>
</gene>
<protein>
    <submittedName>
        <fullName evidence="2">Uncharacterized protein</fullName>
    </submittedName>
</protein>
<keyword evidence="3" id="KW-1185">Reference proteome</keyword>
<accession>A0A2N5THH0</accession>
<name>A0A2N5THH0_9BASI</name>
<dbReference type="AlphaFoldDB" id="A0A2N5THH0"/>
<sequence length="132" mass="14633">MAISGIQQEKKGDRKVRSKTEYNRSMSVSGGFVYHPNPIQQRGIRSDILEAECMAKRIRAEPSIESQVGEYSSWSSLSSEQGRPSWLSVRQASSGVNVTKCNGISIVMFCSPMGYYKLQLLLVAILVCVIVL</sequence>
<dbReference type="Proteomes" id="UP000235388">
    <property type="component" value="Unassembled WGS sequence"/>
</dbReference>
<proteinExistence type="predicted"/>
<comment type="caution">
    <text evidence="2">The sequence shown here is derived from an EMBL/GenBank/DDBJ whole genome shotgun (WGS) entry which is preliminary data.</text>
</comment>
<reference evidence="2 3" key="1">
    <citation type="submission" date="2017-11" db="EMBL/GenBank/DDBJ databases">
        <title>De novo assembly and phasing of dikaryotic genomes from two isolates of Puccinia coronata f. sp. avenae, the causal agent of oat crown rust.</title>
        <authorList>
            <person name="Miller M.E."/>
            <person name="Zhang Y."/>
            <person name="Omidvar V."/>
            <person name="Sperschneider J."/>
            <person name="Schwessinger B."/>
            <person name="Raley C."/>
            <person name="Palmer J.M."/>
            <person name="Garnica D."/>
            <person name="Upadhyaya N."/>
            <person name="Rathjen J."/>
            <person name="Taylor J.M."/>
            <person name="Park R.F."/>
            <person name="Dodds P.N."/>
            <person name="Hirsch C.D."/>
            <person name="Kianian S.F."/>
            <person name="Figueroa M."/>
        </authorList>
    </citation>
    <scope>NUCLEOTIDE SEQUENCE [LARGE SCALE GENOMIC DNA]</scope>
    <source>
        <strain evidence="2">12NC29</strain>
    </source>
</reference>
<feature type="region of interest" description="Disordered" evidence="1">
    <location>
        <begin position="1"/>
        <end position="21"/>
    </location>
</feature>
<organism evidence="2 3">
    <name type="scientific">Puccinia coronata f. sp. avenae</name>
    <dbReference type="NCBI Taxonomy" id="200324"/>
    <lineage>
        <taxon>Eukaryota</taxon>
        <taxon>Fungi</taxon>
        <taxon>Dikarya</taxon>
        <taxon>Basidiomycota</taxon>
        <taxon>Pucciniomycotina</taxon>
        <taxon>Pucciniomycetes</taxon>
        <taxon>Pucciniales</taxon>
        <taxon>Pucciniaceae</taxon>
        <taxon>Puccinia</taxon>
    </lineage>
</organism>
<evidence type="ECO:0000313" key="3">
    <source>
        <dbReference type="Proteomes" id="UP000235388"/>
    </source>
</evidence>
<evidence type="ECO:0000313" key="2">
    <source>
        <dbReference type="EMBL" id="PLW24944.1"/>
    </source>
</evidence>